<evidence type="ECO:0000256" key="2">
    <source>
        <dbReference type="PROSITE-ProRule" id="PRU00447"/>
    </source>
</evidence>
<keyword evidence="1 2" id="KW-0053">Apoptosis</keyword>
<evidence type="ECO:0000259" key="4">
    <source>
        <dbReference type="PROSITE" id="PS51135"/>
    </source>
</evidence>
<feature type="region of interest" description="Disordered" evidence="3">
    <location>
        <begin position="1"/>
        <end position="29"/>
    </location>
</feature>
<dbReference type="Proteomes" id="UP000694425">
    <property type="component" value="Unplaced"/>
</dbReference>
<organism evidence="5 6">
    <name type="scientific">Neovison vison</name>
    <name type="common">American mink</name>
    <name type="synonym">Mustela vison</name>
    <dbReference type="NCBI Taxonomy" id="452646"/>
    <lineage>
        <taxon>Eukaryota</taxon>
        <taxon>Metazoa</taxon>
        <taxon>Chordata</taxon>
        <taxon>Craniata</taxon>
        <taxon>Vertebrata</taxon>
        <taxon>Euteleostomi</taxon>
        <taxon>Mammalia</taxon>
        <taxon>Eutheria</taxon>
        <taxon>Laurasiatheria</taxon>
        <taxon>Carnivora</taxon>
        <taxon>Caniformia</taxon>
        <taxon>Musteloidea</taxon>
        <taxon>Mustelidae</taxon>
        <taxon>Mustelinae</taxon>
        <taxon>Neogale</taxon>
    </lineage>
</organism>
<dbReference type="Pfam" id="PF02017">
    <property type="entry name" value="CIDE-N"/>
    <property type="match status" value="1"/>
</dbReference>
<proteinExistence type="predicted"/>
<name>A0A8C7ALY3_NEOVI</name>
<dbReference type="InterPro" id="IPR003508">
    <property type="entry name" value="CIDE-N_dom"/>
</dbReference>
<keyword evidence="6" id="KW-1185">Reference proteome</keyword>
<evidence type="ECO:0000313" key="5">
    <source>
        <dbReference type="Ensembl" id="ENSNVIP00000005462.1"/>
    </source>
</evidence>
<accession>A0A8C7ALY3</accession>
<dbReference type="Gene3D" id="3.10.20.10">
    <property type="match status" value="1"/>
</dbReference>
<evidence type="ECO:0000256" key="3">
    <source>
        <dbReference type="SAM" id="MobiDB-lite"/>
    </source>
</evidence>
<dbReference type="GO" id="GO:0006915">
    <property type="term" value="P:apoptotic process"/>
    <property type="evidence" value="ECO:0007669"/>
    <property type="project" value="UniProtKB-UniRule"/>
</dbReference>
<evidence type="ECO:0000256" key="1">
    <source>
        <dbReference type="ARBA" id="ARBA00022703"/>
    </source>
</evidence>
<dbReference type="SUPFAM" id="SSF54277">
    <property type="entry name" value="CAD &amp; PB1 domains"/>
    <property type="match status" value="1"/>
</dbReference>
<dbReference type="Ensembl" id="ENSNVIT00000006424.1">
    <property type="protein sequence ID" value="ENSNVIP00000005462.1"/>
    <property type="gene ID" value="ENSNVIG00000004392.1"/>
</dbReference>
<dbReference type="PROSITE" id="PS51135">
    <property type="entry name" value="CIDE_N"/>
    <property type="match status" value="1"/>
</dbReference>
<evidence type="ECO:0000313" key="6">
    <source>
        <dbReference type="Proteomes" id="UP000694425"/>
    </source>
</evidence>
<reference evidence="5" key="1">
    <citation type="submission" date="2025-08" db="UniProtKB">
        <authorList>
            <consortium name="Ensembl"/>
        </authorList>
    </citation>
    <scope>IDENTIFICATION</scope>
</reference>
<protein>
    <recommendedName>
        <fullName evidence="4">CIDE-N domain-containing protein</fullName>
    </recommendedName>
</protein>
<feature type="region of interest" description="Disordered" evidence="3">
    <location>
        <begin position="91"/>
        <end position="116"/>
    </location>
</feature>
<sequence length="139" mass="14797">MRMGPGGARRTERPSGPATEASRPASPQLPVAGSRLCLYEDGTELTADDFWSFPDGSELVLLTAGQTWQGCKWRGCGSVAGKPDWPGRCWGRGARTPTCRGSSRTELGRGSPQHQGELPLLLSRSPVVQLGVLGDLSSF</sequence>
<feature type="domain" description="CIDE-N" evidence="4">
    <location>
        <begin position="1"/>
        <end position="70"/>
    </location>
</feature>
<reference evidence="5" key="2">
    <citation type="submission" date="2025-09" db="UniProtKB">
        <authorList>
            <consortium name="Ensembl"/>
        </authorList>
    </citation>
    <scope>IDENTIFICATION</scope>
</reference>
<dbReference type="AlphaFoldDB" id="A0A8C7ALY3"/>